<name>A0A249MVH9_SPHXE</name>
<dbReference type="EMBL" id="CP022745">
    <property type="protein sequence ID" value="ASY45356.1"/>
    <property type="molecule type" value="Genomic_DNA"/>
</dbReference>
<sequence>MDATSIIKRYQEIGRQRALTDDESAELEKAIRREGPCGVYKRWTMDDRRELLIAARKRGGLKEYADRTGRPYSSCQTMLRDIKRQRRRRGIAFVGRFFYDGEIGDPSEVEGCR</sequence>
<dbReference type="AlphaFoldDB" id="A0A249MVH9"/>
<evidence type="ECO:0000313" key="2">
    <source>
        <dbReference type="Proteomes" id="UP000217141"/>
    </source>
</evidence>
<proteinExistence type="predicted"/>
<evidence type="ECO:0000313" key="1">
    <source>
        <dbReference type="EMBL" id="ASY45356.1"/>
    </source>
</evidence>
<protein>
    <submittedName>
        <fullName evidence="1">Uncharacterized protein</fullName>
    </submittedName>
</protein>
<gene>
    <name evidence="1" type="ORF">CJD35_13630</name>
</gene>
<reference evidence="1 2" key="1">
    <citation type="submission" date="2017-08" db="EMBL/GenBank/DDBJ databases">
        <title>Whole Genome Sequence of Sphingobium hydrophobicum C1: Insights into Adaption to the Electronic-waste Contaminated Sediment.</title>
        <authorList>
            <person name="Song D."/>
            <person name="Chen X."/>
            <person name="Xu M."/>
        </authorList>
    </citation>
    <scope>NUCLEOTIDE SEQUENCE [LARGE SCALE GENOMIC DNA]</scope>
    <source>
        <strain evidence="1 2">C1</strain>
    </source>
</reference>
<accession>A0A249MVH9</accession>
<dbReference type="Proteomes" id="UP000217141">
    <property type="component" value="Chromosome I"/>
</dbReference>
<dbReference type="KEGG" id="shyd:CJD35_13630"/>
<dbReference type="RefSeq" id="WP_095687138.1">
    <property type="nucleotide sequence ID" value="NZ_CP022745.1"/>
</dbReference>
<organism evidence="1 2">
    <name type="scientific">Sphingobium xenophagum</name>
    <dbReference type="NCBI Taxonomy" id="121428"/>
    <lineage>
        <taxon>Bacteria</taxon>
        <taxon>Pseudomonadati</taxon>
        <taxon>Pseudomonadota</taxon>
        <taxon>Alphaproteobacteria</taxon>
        <taxon>Sphingomonadales</taxon>
        <taxon>Sphingomonadaceae</taxon>
        <taxon>Sphingobium</taxon>
    </lineage>
</organism>